<organism evidence="1 2">
    <name type="scientific">Candidatus Nomurabacteria bacterium GW2011_GWF2_43_24</name>
    <dbReference type="NCBI Taxonomy" id="1618778"/>
    <lineage>
        <taxon>Bacteria</taxon>
        <taxon>Candidatus Nomuraibacteriota</taxon>
    </lineage>
</organism>
<reference evidence="1 2" key="1">
    <citation type="journal article" date="2015" name="Nature">
        <title>rRNA introns, odd ribosomes, and small enigmatic genomes across a large radiation of phyla.</title>
        <authorList>
            <person name="Brown C.T."/>
            <person name="Hug L.A."/>
            <person name="Thomas B.C."/>
            <person name="Sharon I."/>
            <person name="Castelle C.J."/>
            <person name="Singh A."/>
            <person name="Wilkins M.J."/>
            <person name="Williams K.H."/>
            <person name="Banfield J.F."/>
        </authorList>
    </citation>
    <scope>NUCLEOTIDE SEQUENCE [LARGE SCALE GENOMIC DNA]</scope>
</reference>
<evidence type="ECO:0000313" key="2">
    <source>
        <dbReference type="Proteomes" id="UP000033907"/>
    </source>
</evidence>
<proteinExistence type="predicted"/>
<dbReference type="Proteomes" id="UP000033907">
    <property type="component" value="Unassembled WGS sequence"/>
</dbReference>
<sequence length="98" mass="11387">MNLERKTGVSEQKKEIRLSWFIGNGREGVGIESVSFSTEFANLDEANIIRCMMEGGEENEKTVKRITGFSIDELEHKRMELKRRYRGKTRAPFNFDLV</sequence>
<evidence type="ECO:0000313" key="1">
    <source>
        <dbReference type="EMBL" id="KKT11547.1"/>
    </source>
</evidence>
<name>A0A0G1GW01_9BACT</name>
<protein>
    <submittedName>
        <fullName evidence="1">Uncharacterized protein</fullName>
    </submittedName>
</protein>
<dbReference type="EMBL" id="LCGH01000004">
    <property type="protein sequence ID" value="KKT11547.1"/>
    <property type="molecule type" value="Genomic_DNA"/>
</dbReference>
<comment type="caution">
    <text evidence="1">The sequence shown here is derived from an EMBL/GenBank/DDBJ whole genome shotgun (WGS) entry which is preliminary data.</text>
</comment>
<gene>
    <name evidence="1" type="ORF">UV91_C0004G0016</name>
</gene>
<accession>A0A0G1GW01</accession>
<dbReference type="AlphaFoldDB" id="A0A0G1GW01"/>